<dbReference type="PANTHER" id="PTHR40055">
    <property type="entry name" value="TRANSCRIPTIONAL REGULATOR YGIV-RELATED"/>
    <property type="match status" value="1"/>
</dbReference>
<evidence type="ECO:0000256" key="1">
    <source>
        <dbReference type="ARBA" id="ARBA00023015"/>
    </source>
</evidence>
<evidence type="ECO:0000259" key="3">
    <source>
        <dbReference type="PROSITE" id="PS01124"/>
    </source>
</evidence>
<organism evidence="4 5">
    <name type="scientific">Stenotrophomonas nematodicola</name>
    <dbReference type="NCBI Taxonomy" id="2656746"/>
    <lineage>
        <taxon>Bacteria</taxon>
        <taxon>Pseudomonadati</taxon>
        <taxon>Pseudomonadota</taxon>
        <taxon>Gammaproteobacteria</taxon>
        <taxon>Lysobacterales</taxon>
        <taxon>Lysobacteraceae</taxon>
        <taxon>Stenotrophomonas</taxon>
    </lineage>
</organism>
<dbReference type="SUPFAM" id="SSF46689">
    <property type="entry name" value="Homeodomain-like"/>
    <property type="match status" value="1"/>
</dbReference>
<dbReference type="InterPro" id="IPR009057">
    <property type="entry name" value="Homeodomain-like_sf"/>
</dbReference>
<dbReference type="InterPro" id="IPR018060">
    <property type="entry name" value="HTH_AraC"/>
</dbReference>
<dbReference type="RefSeq" id="WP_394161177.1">
    <property type="nucleotide sequence ID" value="NZ_JBHGCJ010000001.1"/>
</dbReference>
<dbReference type="InterPro" id="IPR010499">
    <property type="entry name" value="AraC_E-bd"/>
</dbReference>
<dbReference type="Gene3D" id="1.10.10.60">
    <property type="entry name" value="Homeodomain-like"/>
    <property type="match status" value="1"/>
</dbReference>
<gene>
    <name evidence="4" type="ORF">ACEU0G_001579</name>
</gene>
<dbReference type="SUPFAM" id="SSF55136">
    <property type="entry name" value="Probable bacterial effector-binding domain"/>
    <property type="match status" value="1"/>
</dbReference>
<dbReference type="Pfam" id="PF06445">
    <property type="entry name" value="GyrI-like"/>
    <property type="match status" value="1"/>
</dbReference>
<evidence type="ECO:0000256" key="2">
    <source>
        <dbReference type="ARBA" id="ARBA00023163"/>
    </source>
</evidence>
<evidence type="ECO:0000313" key="4">
    <source>
        <dbReference type="EMBL" id="MFG6108106.1"/>
    </source>
</evidence>
<name>A0ABW7CT18_9GAMM</name>
<sequence>MSRIAQVRQRHGIDRVIAHLQACLRAGDPLPDLETLAAIAHQSPFHFHRLYRALTGETPGRTVARLRLLQALQLLGHAESRVTEVALNVGYESPQALARACRQALDATPSALREDAGLRSHWQQQLSLPVGDQADERVPLRVTVTTLEPFDVVALRRKGAFEDLDQAFGEVFAWAAEQGWAEQLQHLVGIARTDHRDVPAGECVFDCGMGFGRTPQALPDPLQTLTLGGGAYAVLRHVGRYARLEVATDTLLRDWLPDSGHVLRDAELYYHYLDDPEEVPEAILRADICVPVERPGT</sequence>
<keyword evidence="2" id="KW-0804">Transcription</keyword>
<dbReference type="EMBL" id="JBHGCJ010000001">
    <property type="protein sequence ID" value="MFG6108106.1"/>
    <property type="molecule type" value="Genomic_DNA"/>
</dbReference>
<dbReference type="Gene3D" id="3.20.80.10">
    <property type="entry name" value="Regulatory factor, effector binding domain"/>
    <property type="match status" value="1"/>
</dbReference>
<dbReference type="InterPro" id="IPR029442">
    <property type="entry name" value="GyrI-like"/>
</dbReference>
<dbReference type="PANTHER" id="PTHR40055:SF1">
    <property type="entry name" value="TRANSCRIPTIONAL REGULATOR YGIV-RELATED"/>
    <property type="match status" value="1"/>
</dbReference>
<dbReference type="SMART" id="SM00871">
    <property type="entry name" value="AraC_E_bind"/>
    <property type="match status" value="1"/>
</dbReference>
<keyword evidence="1" id="KW-0805">Transcription regulation</keyword>
<accession>A0ABW7CT18</accession>
<evidence type="ECO:0000313" key="5">
    <source>
        <dbReference type="Proteomes" id="UP001605261"/>
    </source>
</evidence>
<dbReference type="InterPro" id="IPR011256">
    <property type="entry name" value="Reg_factor_effector_dom_sf"/>
</dbReference>
<keyword evidence="5" id="KW-1185">Reference proteome</keyword>
<dbReference type="Proteomes" id="UP001605261">
    <property type="component" value="Unassembled WGS sequence"/>
</dbReference>
<dbReference type="PROSITE" id="PS01124">
    <property type="entry name" value="HTH_ARAC_FAMILY_2"/>
    <property type="match status" value="1"/>
</dbReference>
<comment type="caution">
    <text evidence="4">The sequence shown here is derived from an EMBL/GenBank/DDBJ whole genome shotgun (WGS) entry which is preliminary data.</text>
</comment>
<reference evidence="4 5" key="1">
    <citation type="submission" date="2024-09" db="EMBL/GenBank/DDBJ databases">
        <authorList>
            <consortium name="All-Russian atlas of soil microorganisms"/>
            <consortium name="as a basis for the search for new antimicrobial producers and enzymes with unique properties"/>
            <person name="Sokolova E.A."/>
            <person name="Voronina E.N."/>
        </authorList>
    </citation>
    <scope>NUCLEOTIDE SEQUENCE [LARGE SCALE GENOMIC DNA]</scope>
    <source>
        <strain evidence="4 5">AF-22b-331.1</strain>
    </source>
</reference>
<dbReference type="SMART" id="SM00342">
    <property type="entry name" value="HTH_ARAC"/>
    <property type="match status" value="1"/>
</dbReference>
<protein>
    <submittedName>
        <fullName evidence="4">GyrI-like domain-containing protein</fullName>
    </submittedName>
</protein>
<dbReference type="Pfam" id="PF12833">
    <property type="entry name" value="HTH_18"/>
    <property type="match status" value="1"/>
</dbReference>
<feature type="domain" description="HTH araC/xylS-type" evidence="3">
    <location>
        <begin position="14"/>
        <end position="115"/>
    </location>
</feature>
<dbReference type="InterPro" id="IPR050908">
    <property type="entry name" value="SmbC-like"/>
</dbReference>
<proteinExistence type="predicted"/>